<dbReference type="InterPro" id="IPR051719">
    <property type="entry name" value="CASTOR_mTORC1"/>
</dbReference>
<dbReference type="InterPro" id="IPR027795">
    <property type="entry name" value="CASTOR_ACT_dom"/>
</dbReference>
<keyword evidence="3" id="KW-1185">Reference proteome</keyword>
<name>A0ABV8LEF6_9ACTN</name>
<dbReference type="Proteomes" id="UP001595816">
    <property type="component" value="Unassembled WGS sequence"/>
</dbReference>
<evidence type="ECO:0000259" key="1">
    <source>
        <dbReference type="Pfam" id="PF13840"/>
    </source>
</evidence>
<gene>
    <name evidence="2" type="ORF">ACFOZ4_01330</name>
</gene>
<dbReference type="InterPro" id="IPR045865">
    <property type="entry name" value="ACT-like_dom_sf"/>
</dbReference>
<evidence type="ECO:0000313" key="3">
    <source>
        <dbReference type="Proteomes" id="UP001595816"/>
    </source>
</evidence>
<dbReference type="Gene3D" id="3.30.2130.10">
    <property type="entry name" value="VC0802-like"/>
    <property type="match status" value="1"/>
</dbReference>
<dbReference type="EMBL" id="JBHSAY010000003">
    <property type="protein sequence ID" value="MFC4129251.1"/>
    <property type="molecule type" value="Genomic_DNA"/>
</dbReference>
<dbReference type="Pfam" id="PF13840">
    <property type="entry name" value="ACT_7"/>
    <property type="match status" value="1"/>
</dbReference>
<dbReference type="PANTHER" id="PTHR31131">
    <property type="entry name" value="CHROMOSOME 1, WHOLE GENOME SHOTGUN SEQUENCE"/>
    <property type="match status" value="1"/>
</dbReference>
<dbReference type="SUPFAM" id="SSF55021">
    <property type="entry name" value="ACT-like"/>
    <property type="match status" value="1"/>
</dbReference>
<protein>
    <submittedName>
        <fullName evidence="2">ACT domain-containing protein</fullName>
    </submittedName>
</protein>
<organism evidence="2 3">
    <name type="scientific">Hamadaea flava</name>
    <dbReference type="NCBI Taxonomy" id="1742688"/>
    <lineage>
        <taxon>Bacteria</taxon>
        <taxon>Bacillati</taxon>
        <taxon>Actinomycetota</taxon>
        <taxon>Actinomycetes</taxon>
        <taxon>Micromonosporales</taxon>
        <taxon>Micromonosporaceae</taxon>
        <taxon>Hamadaea</taxon>
    </lineage>
</organism>
<sequence length="163" mass="16567">METLDAGQPAGARPPGAPVGVDLTLLADVYAVCRLPAGAPFPVELLPSASRPGARARSAAGGAADSGVVSLTWTPTETSVICRADRVPAGAVVETGWRCFEVNGPMALTLTGILASIAMPLAQARVNIFAFSTFDTDYVLVPAVRLNAALAALTGAGHRINTA</sequence>
<feature type="domain" description="CASTOR ACT" evidence="1">
    <location>
        <begin position="93"/>
        <end position="154"/>
    </location>
</feature>
<proteinExistence type="predicted"/>
<evidence type="ECO:0000313" key="2">
    <source>
        <dbReference type="EMBL" id="MFC4129251.1"/>
    </source>
</evidence>
<reference evidence="3" key="1">
    <citation type="journal article" date="2019" name="Int. J. Syst. Evol. Microbiol.">
        <title>The Global Catalogue of Microorganisms (GCM) 10K type strain sequencing project: providing services to taxonomists for standard genome sequencing and annotation.</title>
        <authorList>
            <consortium name="The Broad Institute Genomics Platform"/>
            <consortium name="The Broad Institute Genome Sequencing Center for Infectious Disease"/>
            <person name="Wu L."/>
            <person name="Ma J."/>
        </authorList>
    </citation>
    <scope>NUCLEOTIDE SEQUENCE [LARGE SCALE GENOMIC DNA]</scope>
    <source>
        <strain evidence="3">CGMCC 4.7289</strain>
    </source>
</reference>
<dbReference type="RefSeq" id="WP_253759040.1">
    <property type="nucleotide sequence ID" value="NZ_JAMZDZ010000001.1"/>
</dbReference>
<dbReference type="PANTHER" id="PTHR31131:SF6">
    <property type="entry name" value="CASTOR ACT DOMAIN-CONTAINING PROTEIN"/>
    <property type="match status" value="1"/>
</dbReference>
<comment type="caution">
    <text evidence="2">The sequence shown here is derived from an EMBL/GenBank/DDBJ whole genome shotgun (WGS) entry which is preliminary data.</text>
</comment>
<accession>A0ABV8LEF6</accession>